<dbReference type="SUPFAM" id="SSF47384">
    <property type="entry name" value="Homodimeric domain of signal transducing histidine kinase"/>
    <property type="match status" value="1"/>
</dbReference>
<dbReference type="Gene3D" id="3.30.565.10">
    <property type="entry name" value="Histidine kinase-like ATPase, C-terminal domain"/>
    <property type="match status" value="1"/>
</dbReference>
<evidence type="ECO:0000256" key="5">
    <source>
        <dbReference type="ARBA" id="ARBA00022777"/>
    </source>
</evidence>
<dbReference type="InterPro" id="IPR003594">
    <property type="entry name" value="HATPase_dom"/>
</dbReference>
<dbReference type="OrthoDB" id="344048at2"/>
<dbReference type="PRINTS" id="PR00344">
    <property type="entry name" value="BCTRLSENSOR"/>
</dbReference>
<dbReference type="PANTHER" id="PTHR43304:SF1">
    <property type="entry name" value="PAC DOMAIN-CONTAINING PROTEIN"/>
    <property type="match status" value="1"/>
</dbReference>
<keyword evidence="3" id="KW-0597">Phosphoprotein</keyword>
<dbReference type="PROSITE" id="PS50109">
    <property type="entry name" value="HIS_KIN"/>
    <property type="match status" value="1"/>
</dbReference>
<dbReference type="InterPro" id="IPR000700">
    <property type="entry name" value="PAS-assoc_C"/>
</dbReference>
<dbReference type="InterPro" id="IPR036097">
    <property type="entry name" value="HisK_dim/P_sf"/>
</dbReference>
<dbReference type="EMBL" id="RQGD01000014">
    <property type="protein sequence ID" value="TGL61975.1"/>
    <property type="molecule type" value="Genomic_DNA"/>
</dbReference>
<sequence length="618" mass="70981">MEFLLGLLDQTNKGIVSFHEDGRLSFASLSFTEITGYSAKEIESVDVWRKLLFPDPIYRDFLSSRWDEKERELKSQRSFKAPTIETRMLTKAGSFKYINLTRIHYRETINYLLEDVTEQKKIEEKLIESENKLRLFVENSPAALAMLDKELRYLIVSKRWYADYHLTADDVIGKKHYEIFPDIPERWKQIHARCLTGVVEKAEEDFFLRENGEVVWLKWEIQPWYLSNGAVGGLIFLTEVITKQKLANLELETSEANFRAILETTDTAYLLLDTELKVKSFNHLAGIYSVALFNHQAKIGDSLPDSVTPERRTVIKEKLSEVLKGKPVEYVSQVQGPDGKDIWIFNRFLPIKKSTDGAILGVMIATRDVTSQKSEEIQRDRLISDLIQHNKELEQFAYIVSHNLRAPVTNIISIIDALSDLTLSDSDKTQFQSYLLLSAKKLDEIIGDLNFILKSRKEHTEQRETIDLNEIVNQILSSLDTDIIKSKIRFEMDFSKAPVIQAIKGNLYLILNNLISNAIKFRDLTREPIVKLSSWIDKNYLILNISDNGLGVDVEKYGDEIFGLYKRFHPATEGKGLGLYLVKSMLEAMGGRINLRSKANQGTEITLRFPLNTETYSA</sequence>
<protein>
    <recommendedName>
        <fullName evidence="2">histidine kinase</fullName>
        <ecNumber evidence="2">2.7.13.3</ecNumber>
    </recommendedName>
</protein>
<comment type="catalytic activity">
    <reaction evidence="1">
        <text>ATP + protein L-histidine = ADP + protein N-phospho-L-histidine.</text>
        <dbReference type="EC" id="2.7.13.3"/>
    </reaction>
</comment>
<proteinExistence type="predicted"/>
<accession>A0A4R9K6S5</accession>
<feature type="domain" description="PAS" evidence="7">
    <location>
        <begin position="1"/>
        <end position="55"/>
    </location>
</feature>
<evidence type="ECO:0000256" key="4">
    <source>
        <dbReference type="ARBA" id="ARBA00022679"/>
    </source>
</evidence>
<dbReference type="CDD" id="cd00082">
    <property type="entry name" value="HisKA"/>
    <property type="match status" value="1"/>
</dbReference>
<dbReference type="SMART" id="SM00091">
    <property type="entry name" value="PAS"/>
    <property type="match status" value="3"/>
</dbReference>
<keyword evidence="4" id="KW-0808">Transferase</keyword>
<dbReference type="AlphaFoldDB" id="A0A4R9K6S5"/>
<dbReference type="InterPro" id="IPR036890">
    <property type="entry name" value="HATPase_C_sf"/>
</dbReference>
<evidence type="ECO:0000256" key="1">
    <source>
        <dbReference type="ARBA" id="ARBA00000085"/>
    </source>
</evidence>
<dbReference type="InterPro" id="IPR035965">
    <property type="entry name" value="PAS-like_dom_sf"/>
</dbReference>
<dbReference type="GO" id="GO:0000155">
    <property type="term" value="F:phosphorelay sensor kinase activity"/>
    <property type="evidence" value="ECO:0007669"/>
    <property type="project" value="InterPro"/>
</dbReference>
<dbReference type="Pfam" id="PF08448">
    <property type="entry name" value="PAS_4"/>
    <property type="match status" value="1"/>
</dbReference>
<dbReference type="Proteomes" id="UP000297693">
    <property type="component" value="Unassembled WGS sequence"/>
</dbReference>
<dbReference type="SMART" id="SM00388">
    <property type="entry name" value="HisKA"/>
    <property type="match status" value="1"/>
</dbReference>
<gene>
    <name evidence="9" type="ORF">EHQ58_05055</name>
</gene>
<dbReference type="Pfam" id="PF13426">
    <property type="entry name" value="PAS_9"/>
    <property type="match status" value="1"/>
</dbReference>
<dbReference type="InterPro" id="IPR005467">
    <property type="entry name" value="His_kinase_dom"/>
</dbReference>
<reference evidence="9" key="1">
    <citation type="journal article" date="2019" name="PLoS Negl. Trop. Dis.">
        <title>Revisiting the worldwide diversity of Leptospira species in the environment.</title>
        <authorList>
            <person name="Vincent A.T."/>
            <person name="Schiettekatte O."/>
            <person name="Bourhy P."/>
            <person name="Veyrier F.J."/>
            <person name="Picardeau M."/>
        </authorList>
    </citation>
    <scope>NUCLEOTIDE SEQUENCE [LARGE SCALE GENOMIC DNA]</scope>
    <source>
        <strain evidence="9">201702476</strain>
    </source>
</reference>
<keyword evidence="10" id="KW-1185">Reference proteome</keyword>
<dbReference type="InterPro" id="IPR013656">
    <property type="entry name" value="PAS_4"/>
</dbReference>
<dbReference type="InterPro" id="IPR000014">
    <property type="entry name" value="PAS"/>
</dbReference>
<evidence type="ECO:0000313" key="10">
    <source>
        <dbReference type="Proteomes" id="UP000297693"/>
    </source>
</evidence>
<dbReference type="Pfam" id="PF02518">
    <property type="entry name" value="HATPase_c"/>
    <property type="match status" value="1"/>
</dbReference>
<dbReference type="SMART" id="SM00387">
    <property type="entry name" value="HATPase_c"/>
    <property type="match status" value="1"/>
</dbReference>
<dbReference type="Pfam" id="PF13596">
    <property type="entry name" value="PAS_10"/>
    <property type="match status" value="1"/>
</dbReference>
<dbReference type="CDD" id="cd00075">
    <property type="entry name" value="HATPase"/>
    <property type="match status" value="1"/>
</dbReference>
<dbReference type="PROSITE" id="PS50112">
    <property type="entry name" value="PAS"/>
    <property type="match status" value="1"/>
</dbReference>
<organism evidence="9 10">
    <name type="scientific">Leptospira ognonensis</name>
    <dbReference type="NCBI Taxonomy" id="2484945"/>
    <lineage>
        <taxon>Bacteria</taxon>
        <taxon>Pseudomonadati</taxon>
        <taxon>Spirochaetota</taxon>
        <taxon>Spirochaetia</taxon>
        <taxon>Leptospirales</taxon>
        <taxon>Leptospiraceae</taxon>
        <taxon>Leptospira</taxon>
    </lineage>
</organism>
<evidence type="ECO:0000259" key="6">
    <source>
        <dbReference type="PROSITE" id="PS50109"/>
    </source>
</evidence>
<feature type="domain" description="PAC" evidence="8">
    <location>
        <begin position="201"/>
        <end position="253"/>
    </location>
</feature>
<dbReference type="SUPFAM" id="SSF55874">
    <property type="entry name" value="ATPase domain of HSP90 chaperone/DNA topoisomerase II/histidine kinase"/>
    <property type="match status" value="1"/>
</dbReference>
<dbReference type="EC" id="2.7.13.3" evidence="2"/>
<name>A0A4R9K6S5_9LEPT</name>
<keyword evidence="5 9" id="KW-0418">Kinase</keyword>
<feature type="domain" description="Histidine kinase" evidence="6">
    <location>
        <begin position="399"/>
        <end position="613"/>
    </location>
</feature>
<dbReference type="InterPro" id="IPR003661">
    <property type="entry name" value="HisK_dim/P_dom"/>
</dbReference>
<dbReference type="PANTHER" id="PTHR43304">
    <property type="entry name" value="PHYTOCHROME-LIKE PROTEIN CPH1"/>
    <property type="match status" value="1"/>
</dbReference>
<evidence type="ECO:0000256" key="2">
    <source>
        <dbReference type="ARBA" id="ARBA00012438"/>
    </source>
</evidence>
<dbReference type="SUPFAM" id="SSF55785">
    <property type="entry name" value="PYP-like sensor domain (PAS domain)"/>
    <property type="match status" value="3"/>
</dbReference>
<evidence type="ECO:0000259" key="7">
    <source>
        <dbReference type="PROSITE" id="PS50112"/>
    </source>
</evidence>
<comment type="caution">
    <text evidence="9">The sequence shown here is derived from an EMBL/GenBank/DDBJ whole genome shotgun (WGS) entry which is preliminary data.</text>
</comment>
<dbReference type="Gene3D" id="3.30.450.20">
    <property type="entry name" value="PAS domain"/>
    <property type="match status" value="3"/>
</dbReference>
<dbReference type="InterPro" id="IPR052162">
    <property type="entry name" value="Sensor_kinase/Photoreceptor"/>
</dbReference>
<dbReference type="RefSeq" id="WP_135622769.1">
    <property type="nucleotide sequence ID" value="NZ_RQGD01000014.1"/>
</dbReference>
<dbReference type="PROSITE" id="PS50113">
    <property type="entry name" value="PAC"/>
    <property type="match status" value="1"/>
</dbReference>
<evidence type="ECO:0000313" key="9">
    <source>
        <dbReference type="EMBL" id="TGL61975.1"/>
    </source>
</evidence>
<dbReference type="InterPro" id="IPR004358">
    <property type="entry name" value="Sig_transdc_His_kin-like_C"/>
</dbReference>
<dbReference type="NCBIfam" id="TIGR00229">
    <property type="entry name" value="sensory_box"/>
    <property type="match status" value="3"/>
</dbReference>
<evidence type="ECO:0000259" key="8">
    <source>
        <dbReference type="PROSITE" id="PS50113"/>
    </source>
</evidence>
<evidence type="ECO:0000256" key="3">
    <source>
        <dbReference type="ARBA" id="ARBA00022553"/>
    </source>
</evidence>